<feature type="compositionally biased region" description="Polar residues" evidence="6">
    <location>
        <begin position="899"/>
        <end position="913"/>
    </location>
</feature>
<dbReference type="EMBL" id="JAEHOC010000013">
    <property type="protein sequence ID" value="KAG2436288.1"/>
    <property type="molecule type" value="Genomic_DNA"/>
</dbReference>
<dbReference type="GO" id="GO:0046872">
    <property type="term" value="F:metal ion binding"/>
    <property type="evidence" value="ECO:0007669"/>
    <property type="project" value="UniProtKB-KW"/>
</dbReference>
<keyword evidence="7" id="KW-1133">Transmembrane helix</keyword>
<evidence type="ECO:0000256" key="1">
    <source>
        <dbReference type="ARBA" id="ARBA00022723"/>
    </source>
</evidence>
<feature type="compositionally biased region" description="Gly residues" evidence="6">
    <location>
        <begin position="1146"/>
        <end position="1156"/>
    </location>
</feature>
<feature type="binding site" evidence="4">
    <location>
        <position position="1260"/>
    </location>
    <ligand>
        <name>AMP</name>
        <dbReference type="ChEBI" id="CHEBI:456215"/>
    </ligand>
</feature>
<reference evidence="10" key="1">
    <citation type="journal article" date="2020" name="bioRxiv">
        <title>Comparative genomics of Chlamydomonas.</title>
        <authorList>
            <person name="Craig R.J."/>
            <person name="Hasan A.R."/>
            <person name="Ness R.W."/>
            <person name="Keightley P.D."/>
        </authorList>
    </citation>
    <scope>NUCLEOTIDE SEQUENCE</scope>
    <source>
        <strain evidence="10">SAG 7.73</strain>
    </source>
</reference>
<dbReference type="Proteomes" id="UP000650467">
    <property type="component" value="Unassembled WGS sequence"/>
</dbReference>
<dbReference type="InterPro" id="IPR002073">
    <property type="entry name" value="PDEase_catalytic_dom"/>
</dbReference>
<dbReference type="PRINTS" id="PR00387">
    <property type="entry name" value="PDIESTERASE1"/>
</dbReference>
<dbReference type="GO" id="GO:0004114">
    <property type="term" value="F:3',5'-cyclic-nucleotide phosphodiesterase activity"/>
    <property type="evidence" value="ECO:0007669"/>
    <property type="project" value="InterPro"/>
</dbReference>
<dbReference type="OrthoDB" id="546632at2759"/>
<dbReference type="InterPro" id="IPR006189">
    <property type="entry name" value="CHASE_dom"/>
</dbReference>
<evidence type="ECO:0000259" key="8">
    <source>
        <dbReference type="PROSITE" id="PS50839"/>
    </source>
</evidence>
<keyword evidence="11" id="KW-1185">Reference proteome</keyword>
<evidence type="ECO:0000256" key="3">
    <source>
        <dbReference type="PIRSR" id="PIRSR623088-1"/>
    </source>
</evidence>
<feature type="binding site" evidence="5">
    <location>
        <position position="1051"/>
    </location>
    <ligand>
        <name>Zn(2+)</name>
        <dbReference type="ChEBI" id="CHEBI:29105"/>
        <label>2</label>
    </ligand>
</feature>
<feature type="domain" description="CHASE" evidence="8">
    <location>
        <begin position="140"/>
        <end position="263"/>
    </location>
</feature>
<keyword evidence="1 5" id="KW-0479">Metal-binding</keyword>
<dbReference type="InterPro" id="IPR036971">
    <property type="entry name" value="PDEase_catalytic_dom_sf"/>
</dbReference>
<dbReference type="SMART" id="SM01079">
    <property type="entry name" value="CHASE"/>
    <property type="match status" value="1"/>
</dbReference>
<dbReference type="PROSITE" id="PS50839">
    <property type="entry name" value="CHASE"/>
    <property type="match status" value="1"/>
</dbReference>
<feature type="binding site" evidence="5">
    <location>
        <position position="1013"/>
    </location>
    <ligand>
        <name>Zn(2+)</name>
        <dbReference type="ChEBI" id="CHEBI:29105"/>
        <label>1</label>
    </ligand>
</feature>
<dbReference type="PANTHER" id="PTHR11347">
    <property type="entry name" value="CYCLIC NUCLEOTIDE PHOSPHODIESTERASE"/>
    <property type="match status" value="1"/>
</dbReference>
<feature type="compositionally biased region" description="Gly residues" evidence="6">
    <location>
        <begin position="1426"/>
        <end position="1436"/>
    </location>
</feature>
<feature type="region of interest" description="Disordered" evidence="6">
    <location>
        <begin position="808"/>
        <end position="842"/>
    </location>
</feature>
<dbReference type="SUPFAM" id="SSF109604">
    <property type="entry name" value="HD-domain/PDEase-like"/>
    <property type="match status" value="1"/>
</dbReference>
<dbReference type="InterPro" id="IPR023088">
    <property type="entry name" value="PDEase"/>
</dbReference>
<feature type="compositionally biased region" description="Gly residues" evidence="6">
    <location>
        <begin position="1373"/>
        <end position="1396"/>
    </location>
</feature>
<sequence length="1487" mass="151511">MESATRANGRGHTFRSVQQRVRVEATSLWRIVREYPSTAVAPLVILVLVLGFGLWGVDRVAQSEADSSRSRAEAAAVNAAGWVQQRVSVAVAPVMLLTALVETRPDYVSAAELFTGMAPALHAQTPVGSLRRLLLAPAGVIRNVFPIQGNERAVGLDLLNGTVSGVPQRYSGIVAAVQARGVTMNGPYALLNGGIGIGVNAPIFVPAASPAQRFGEPDTVSSYCGAPCAYNVTAGLAFWGLAGVVIDVAALVGGDNSPLQPLAAAGYRFRLTAPQAPVNMRQVAGAGGEPVDPVEVPVQLPNNVWVLSVSPDDGPWRPTWYGGLVAAVVVVAVALSAMMFAALVSRRKHEQLLKALLPQEMIDTLKSTSVAQLGPAIVRTDTPADVLLRMMADLLSGHMPPTRDVVFIRTALLRNMDVYQPLNLHGQIKGANLDTDVMQALMKQLGAVPGGIEFSMDDDHDRPGGSGGAIIINPTDLGDGLGGGGMWGLTDDDTTATNSLYMSRTMTPPHGHTYNFDTLSGALAALLAPPPALLLPPSLLAAQQQAQAQAPSQAQAHLSLQLQLQYQLQQQVQLHGGGHSNSQLMVLGARDAGGSHGQMFAQHPHQHQPLQSSPLVKQATIHAAAAAAAAAAGPGTAQADVSESAAPLSSAARDNLLLPAAGCSGGSAGGGLLAAAVDAVAAQLAKQRSAGSTMSVYSRAPSAALGAAANVPPAAPLQPSLLSGGAGLGTPGASGRLARVVVTSASAAAGVASPTPISVCTDAGDPSLAVESAAAGGTGLSSAATAHFDCLPTGGLSALVNSPSEAALMASPPAAGSPHQQPPHAQQRPPSAPASQARPRSSLKAAVLALGAAVVGSGRRTAAGDLASSSAAGSTAPVFAPPAQPLSPVAASGPLPVSPTHNQGHFHTHSTYGTGSGAGAVLPMAHMMVAPPPPPPPVIEEVERLLAQADGWQFNTWQLAEATGGRALSCLGFFLLQREGLIDKFKIKRTKLARLLLAVEQGYPSNPYHNATHAADVLQTLHVLLQGASLVTNYVDRLGLLAAYFAAIIHDHGHPGLTNDFLVATCDVLAVRYNDRSPLENHHAASAFALLLRPEYDITSQLSTQEKAAFRKQVIDMVLATDMKQHFAILSHFKTVHRLGAYTPGSGGAAAHGAPGGARAPAAAAARNSHEDAPAAGNGKEGAAKRANSQTSPGPGGANGGGTARRASALILDSSTAGANINGGTRRASACGLDSSMPAPVPVDETERLLTLQVALKVADIGHLGESLPVHERWLGVLEEEFFSQGDRERALGLPISPLFDRAKQGVSKSQVGFYDFVALPLVHALASAFPGARPLMESFVANYDHWRAVEARQQAANALLMSTQGSILAMGSNGGGPAGGGGGDGGGGESRGGGPTAAAAAAAAAPSVKGPKASPRLLGIFTNSNGGGGGGGRGDGAPADEEAGSGSLGGMFAQEVRGAGTNRRAPPVVSVAVAVDGQRQRPSPRV</sequence>
<keyword evidence="7" id="KW-0472">Membrane</keyword>
<evidence type="ECO:0000256" key="2">
    <source>
        <dbReference type="ARBA" id="ARBA00022801"/>
    </source>
</evidence>
<proteinExistence type="predicted"/>
<feature type="region of interest" description="Disordered" evidence="6">
    <location>
        <begin position="1146"/>
        <end position="1204"/>
    </location>
</feature>
<evidence type="ECO:0000256" key="6">
    <source>
        <dbReference type="SAM" id="MobiDB-lite"/>
    </source>
</evidence>
<keyword evidence="7" id="KW-0812">Transmembrane</keyword>
<dbReference type="PROSITE" id="PS51845">
    <property type="entry name" value="PDEASE_I_2"/>
    <property type="match status" value="1"/>
</dbReference>
<feature type="compositionally biased region" description="Low complexity" evidence="6">
    <location>
        <begin position="1466"/>
        <end position="1476"/>
    </location>
</feature>
<dbReference type="CDD" id="cd00077">
    <property type="entry name" value="HDc"/>
    <property type="match status" value="1"/>
</dbReference>
<feature type="transmembrane region" description="Helical" evidence="7">
    <location>
        <begin position="39"/>
        <end position="57"/>
    </location>
</feature>
<feature type="domain" description="PDEase" evidence="9">
    <location>
        <begin position="931"/>
        <end position="1354"/>
    </location>
</feature>
<feature type="binding site" evidence="5">
    <location>
        <position position="1260"/>
    </location>
    <ligand>
        <name>Zn(2+)</name>
        <dbReference type="ChEBI" id="CHEBI:29105"/>
        <label>1</label>
    </ligand>
</feature>
<feature type="transmembrane region" description="Helical" evidence="7">
    <location>
        <begin position="320"/>
        <end position="344"/>
    </location>
</feature>
<feature type="compositionally biased region" description="Low complexity" evidence="6">
    <location>
        <begin position="810"/>
        <end position="842"/>
    </location>
</feature>
<organism evidence="10 11">
    <name type="scientific">Chlamydomonas incerta</name>
    <dbReference type="NCBI Taxonomy" id="51695"/>
    <lineage>
        <taxon>Eukaryota</taxon>
        <taxon>Viridiplantae</taxon>
        <taxon>Chlorophyta</taxon>
        <taxon>core chlorophytes</taxon>
        <taxon>Chlorophyceae</taxon>
        <taxon>CS clade</taxon>
        <taxon>Chlamydomonadales</taxon>
        <taxon>Chlamydomonadaceae</taxon>
        <taxon>Chlamydomonas</taxon>
    </lineage>
</organism>
<feature type="binding site" evidence="4">
    <location>
        <position position="1311"/>
    </location>
    <ligand>
        <name>AMP</name>
        <dbReference type="ChEBI" id="CHEBI:456215"/>
    </ligand>
</feature>
<evidence type="ECO:0008006" key="12">
    <source>
        <dbReference type="Google" id="ProtNLM"/>
    </source>
</evidence>
<keyword evidence="2" id="KW-0378">Hydrolase</keyword>
<dbReference type="Pfam" id="PF00233">
    <property type="entry name" value="PDEase_I"/>
    <property type="match status" value="2"/>
</dbReference>
<protein>
    <recommendedName>
        <fullName evidence="12">Phosphodiesterase</fullName>
    </recommendedName>
</protein>
<feature type="binding site" evidence="5">
    <location>
        <position position="1051"/>
    </location>
    <ligand>
        <name>Zn(2+)</name>
        <dbReference type="ChEBI" id="CHEBI:29105"/>
        <label>1</label>
    </ligand>
</feature>
<evidence type="ECO:0000313" key="11">
    <source>
        <dbReference type="Proteomes" id="UP000650467"/>
    </source>
</evidence>
<comment type="caution">
    <text evidence="10">The sequence shown here is derived from an EMBL/GenBank/DDBJ whole genome shotgun (WGS) entry which is preliminary data.</text>
</comment>
<feature type="binding site" evidence="5">
    <location>
        <position position="1050"/>
    </location>
    <ligand>
        <name>Zn(2+)</name>
        <dbReference type="ChEBI" id="CHEBI:29105"/>
        <label>1</label>
    </ligand>
</feature>
<evidence type="ECO:0000259" key="9">
    <source>
        <dbReference type="PROSITE" id="PS51845"/>
    </source>
</evidence>
<dbReference type="InterPro" id="IPR003607">
    <property type="entry name" value="HD/PDEase_dom"/>
</dbReference>
<dbReference type="SMART" id="SM00471">
    <property type="entry name" value="HDc"/>
    <property type="match status" value="1"/>
</dbReference>
<feature type="binding site" evidence="4">
    <location>
        <position position="1051"/>
    </location>
    <ligand>
        <name>AMP</name>
        <dbReference type="ChEBI" id="CHEBI:456215"/>
    </ligand>
</feature>
<name>A0A835W3U9_CHLIN</name>
<feature type="binding site" evidence="4">
    <location>
        <begin position="1009"/>
        <end position="1013"/>
    </location>
    <ligand>
        <name>AMP</name>
        <dbReference type="ChEBI" id="CHEBI:456215"/>
    </ligand>
</feature>
<evidence type="ECO:0000313" key="10">
    <source>
        <dbReference type="EMBL" id="KAG2436288.1"/>
    </source>
</evidence>
<gene>
    <name evidence="10" type="ORF">HXX76_006599</name>
</gene>
<evidence type="ECO:0000256" key="7">
    <source>
        <dbReference type="SAM" id="Phobius"/>
    </source>
</evidence>
<feature type="active site" description="Proton donor" evidence="3">
    <location>
        <position position="1009"/>
    </location>
</feature>
<dbReference type="Gene3D" id="1.10.1300.10">
    <property type="entry name" value="3'5'-cyclic nucleotide phosphodiesterase, catalytic domain"/>
    <property type="match status" value="1"/>
</dbReference>
<evidence type="ECO:0000256" key="4">
    <source>
        <dbReference type="PIRSR" id="PIRSR623088-2"/>
    </source>
</evidence>
<feature type="compositionally biased region" description="Low complexity" evidence="6">
    <location>
        <begin position="1157"/>
        <end position="1166"/>
    </location>
</feature>
<feature type="compositionally biased region" description="Gly residues" evidence="6">
    <location>
        <begin position="1194"/>
        <end position="1203"/>
    </location>
</feature>
<evidence type="ECO:0000256" key="5">
    <source>
        <dbReference type="PIRSR" id="PIRSR623088-3"/>
    </source>
</evidence>
<accession>A0A835W3U9</accession>
<dbReference type="GO" id="GO:0007165">
    <property type="term" value="P:signal transduction"/>
    <property type="evidence" value="ECO:0007669"/>
    <property type="project" value="InterPro"/>
</dbReference>
<feature type="region of interest" description="Disordered" evidence="6">
    <location>
        <begin position="1372"/>
        <end position="1487"/>
    </location>
</feature>
<feature type="region of interest" description="Disordered" evidence="6">
    <location>
        <begin position="883"/>
        <end position="913"/>
    </location>
</feature>